<dbReference type="Proteomes" id="UP000664534">
    <property type="component" value="Unassembled WGS sequence"/>
</dbReference>
<keyword evidence="3" id="KW-0158">Chromosome</keyword>
<dbReference type="GO" id="GO:0007130">
    <property type="term" value="P:synaptonemal complex assembly"/>
    <property type="evidence" value="ECO:0007669"/>
    <property type="project" value="TreeGrafter"/>
</dbReference>
<dbReference type="GO" id="GO:0005694">
    <property type="term" value="C:chromosome"/>
    <property type="evidence" value="ECO:0007669"/>
    <property type="project" value="UniProtKB-SubCell"/>
</dbReference>
<feature type="domain" description="HORMA" evidence="7">
    <location>
        <begin position="42"/>
        <end position="285"/>
    </location>
</feature>
<keyword evidence="4" id="KW-0539">Nucleus</keyword>
<organism evidence="8 9">
    <name type="scientific">Imshaugia aleurites</name>
    <dbReference type="NCBI Taxonomy" id="172621"/>
    <lineage>
        <taxon>Eukaryota</taxon>
        <taxon>Fungi</taxon>
        <taxon>Dikarya</taxon>
        <taxon>Ascomycota</taxon>
        <taxon>Pezizomycotina</taxon>
        <taxon>Lecanoromycetes</taxon>
        <taxon>OSLEUM clade</taxon>
        <taxon>Lecanoromycetidae</taxon>
        <taxon>Lecanorales</taxon>
        <taxon>Lecanorineae</taxon>
        <taxon>Parmeliaceae</taxon>
        <taxon>Imshaugia</taxon>
    </lineage>
</organism>
<dbReference type="AlphaFoldDB" id="A0A8H3FN77"/>
<comment type="caution">
    <text evidence="8">The sequence shown here is derived from an EMBL/GenBank/DDBJ whole genome shotgun (WGS) entry which is preliminary data.</text>
</comment>
<gene>
    <name evidence="8" type="primary">HOP1</name>
    <name evidence="8" type="ORF">IMSHALPRED_007279</name>
</gene>
<dbReference type="SUPFAM" id="SSF57903">
    <property type="entry name" value="FYVE/PHD zinc finger"/>
    <property type="match status" value="1"/>
</dbReference>
<comment type="subcellular location">
    <subcellularLocation>
        <location evidence="2">Chromosome</location>
    </subcellularLocation>
    <subcellularLocation>
        <location evidence="1">Nucleus</location>
    </subcellularLocation>
</comment>
<feature type="region of interest" description="Disordered" evidence="6">
    <location>
        <begin position="533"/>
        <end position="565"/>
    </location>
</feature>
<evidence type="ECO:0000259" key="7">
    <source>
        <dbReference type="PROSITE" id="PS50815"/>
    </source>
</evidence>
<dbReference type="PANTHER" id="PTHR48225:SF7">
    <property type="entry name" value="MEIOSIS-SPECIFIC PROTEIN HOP1"/>
    <property type="match status" value="1"/>
</dbReference>
<dbReference type="EMBL" id="CAJPDT010000047">
    <property type="protein sequence ID" value="CAF9927706.1"/>
    <property type="molecule type" value="Genomic_DNA"/>
</dbReference>
<evidence type="ECO:0000256" key="3">
    <source>
        <dbReference type="ARBA" id="ARBA00022454"/>
    </source>
</evidence>
<sequence length="565" mass="64156">MASKQTHRPKLKTARDVHEEVTSPLMPEAISLYDEDHAVEEKQSYAMMKALLRVLVAGIADQRRLFPKSCFEILSPSSIRTAAHGSYQQADARSNSASSNDELAHFATALAQQGQSFVVLVPGKTNGADQLLAWLDEIFKGLLDRSLDGFQFSIYADKSRPSDILELYTFSFQYRDGKAGERELMGLTAPGRGSSMITTKNIRYGMVNMINQLDSHRQQLPVLPKERYLMCHLFHSPKAPRHPPPPGFHPCTDTKMAVIENGLWSMKQRNLGSINSGSHLMRLGTSFMARTDAAEELNHQPVLSQKMEHTRFISRNLESNFETGYEDQAAPPESTRMLKRPRGGFKSHDSLSGHSNLPTQVMDLSAVPSWTWKLRPGRKVEMRVKKDKQQWIAARDDRIVRCECSCDWEELPMLQCTCCQKLQHYQCYGFALVTNVQEHYCYQCLFEDTRKALLTDMKLVAIFRRALWILYEKNASSPAEFAQMGNFHGKTTQELIERLDEGGYLASGRTRLSPVRTPEQLSIRRTIYQNPSTSIGRFYEPGDNTPPANTDSEDANPQRKRIRGR</sequence>
<dbReference type="InterPro" id="IPR003511">
    <property type="entry name" value="HORMA_dom"/>
</dbReference>
<keyword evidence="9" id="KW-1185">Reference proteome</keyword>
<dbReference type="InterPro" id="IPR013083">
    <property type="entry name" value="Znf_RING/FYVE/PHD"/>
</dbReference>
<dbReference type="GO" id="GO:0005634">
    <property type="term" value="C:nucleus"/>
    <property type="evidence" value="ECO:0007669"/>
    <property type="project" value="UniProtKB-SubCell"/>
</dbReference>
<protein>
    <submittedName>
        <fullName evidence="8">DNA binding protein</fullName>
    </submittedName>
</protein>
<accession>A0A8H3FN77</accession>
<proteinExistence type="predicted"/>
<dbReference type="PROSITE" id="PS50815">
    <property type="entry name" value="HORMA"/>
    <property type="match status" value="1"/>
</dbReference>
<name>A0A8H3FN77_9LECA</name>
<dbReference type="OrthoDB" id="1928087at2759"/>
<evidence type="ECO:0000256" key="4">
    <source>
        <dbReference type="ARBA" id="ARBA00023242"/>
    </source>
</evidence>
<dbReference type="SUPFAM" id="SSF56019">
    <property type="entry name" value="The spindle assembly checkpoint protein mad2"/>
    <property type="match status" value="1"/>
</dbReference>
<dbReference type="Gene3D" id="3.30.40.10">
    <property type="entry name" value="Zinc/RING finger domain, C3HC4 (zinc finger)"/>
    <property type="match status" value="1"/>
</dbReference>
<keyword evidence="5" id="KW-0469">Meiosis</keyword>
<evidence type="ECO:0000256" key="1">
    <source>
        <dbReference type="ARBA" id="ARBA00004123"/>
    </source>
</evidence>
<evidence type="ECO:0000313" key="9">
    <source>
        <dbReference type="Proteomes" id="UP000664534"/>
    </source>
</evidence>
<dbReference type="PANTHER" id="PTHR48225">
    <property type="entry name" value="HORMA DOMAIN-CONTAINING PROTEIN 1"/>
    <property type="match status" value="1"/>
</dbReference>
<reference evidence="8" key="1">
    <citation type="submission" date="2021-03" db="EMBL/GenBank/DDBJ databases">
        <authorList>
            <person name="Tagirdzhanova G."/>
        </authorList>
    </citation>
    <scope>NUCLEOTIDE SEQUENCE</scope>
</reference>
<evidence type="ECO:0000313" key="8">
    <source>
        <dbReference type="EMBL" id="CAF9927706.1"/>
    </source>
</evidence>
<dbReference type="Gene3D" id="3.30.900.10">
    <property type="entry name" value="HORMA domain"/>
    <property type="match status" value="1"/>
</dbReference>
<dbReference type="InterPro" id="IPR011011">
    <property type="entry name" value="Znf_FYVE_PHD"/>
</dbReference>
<evidence type="ECO:0000256" key="2">
    <source>
        <dbReference type="ARBA" id="ARBA00004286"/>
    </source>
</evidence>
<dbReference type="InterPro" id="IPR036570">
    <property type="entry name" value="HORMA_dom_sf"/>
</dbReference>
<dbReference type="GO" id="GO:0051598">
    <property type="term" value="P:meiotic recombination checkpoint signaling"/>
    <property type="evidence" value="ECO:0007669"/>
    <property type="project" value="TreeGrafter"/>
</dbReference>
<evidence type="ECO:0000256" key="6">
    <source>
        <dbReference type="SAM" id="MobiDB-lite"/>
    </source>
</evidence>
<dbReference type="Pfam" id="PF02301">
    <property type="entry name" value="HORMA"/>
    <property type="match status" value="1"/>
</dbReference>
<dbReference type="InterPro" id="IPR051294">
    <property type="entry name" value="HORMA_MeioticProgression"/>
</dbReference>
<evidence type="ECO:0000256" key="5">
    <source>
        <dbReference type="ARBA" id="ARBA00023254"/>
    </source>
</evidence>